<reference evidence="3 4" key="1">
    <citation type="submission" date="2020-07" db="EMBL/GenBank/DDBJ databases">
        <authorList>
            <person name="Cui H."/>
        </authorList>
    </citation>
    <scope>NUCLEOTIDE SEQUENCE [LARGE SCALE GENOMIC DNA]</scope>
    <source>
        <strain evidence="3 4">YPL8</strain>
    </source>
</reference>
<dbReference type="KEGG" id="haly:HYG82_00415"/>
<evidence type="ECO:0000313" key="4">
    <source>
        <dbReference type="Proteomes" id="UP000509241"/>
    </source>
</evidence>
<dbReference type="OrthoDB" id="199543at2157"/>
<dbReference type="InterPro" id="IPR042103">
    <property type="entry name" value="SerRS_1_N_sf"/>
</dbReference>
<dbReference type="Pfam" id="PF02403">
    <property type="entry name" value="Seryl_tRNA_N"/>
    <property type="match status" value="1"/>
</dbReference>
<dbReference type="Proteomes" id="UP000509241">
    <property type="component" value="Chromosome"/>
</dbReference>
<accession>A0A7D5GF95</accession>
<dbReference type="InterPro" id="IPR015866">
    <property type="entry name" value="Ser-tRNA-synth_1_N"/>
</dbReference>
<proteinExistence type="predicted"/>
<evidence type="ECO:0000256" key="1">
    <source>
        <dbReference type="SAM" id="Coils"/>
    </source>
</evidence>
<organism evidence="3 4">
    <name type="scientific">Natrinema halophilum</name>
    <dbReference type="NCBI Taxonomy" id="1699371"/>
    <lineage>
        <taxon>Archaea</taxon>
        <taxon>Methanobacteriati</taxon>
        <taxon>Methanobacteriota</taxon>
        <taxon>Stenosarchaea group</taxon>
        <taxon>Halobacteria</taxon>
        <taxon>Halobacteriales</taxon>
        <taxon>Natrialbaceae</taxon>
        <taxon>Natrinema</taxon>
    </lineage>
</organism>
<name>A0A7D5GF95_9EURY</name>
<feature type="coiled-coil region" evidence="1">
    <location>
        <begin position="147"/>
        <end position="174"/>
    </location>
</feature>
<dbReference type="Gene3D" id="1.10.287.40">
    <property type="entry name" value="Serine-tRNA synthetase, tRNA binding domain"/>
    <property type="match status" value="1"/>
</dbReference>
<keyword evidence="4" id="KW-1185">Reference proteome</keyword>
<protein>
    <submittedName>
        <fullName evidence="3">WbqC family protein</fullName>
    </submittedName>
</protein>
<evidence type="ECO:0000313" key="3">
    <source>
        <dbReference type="EMBL" id="QLG47414.1"/>
    </source>
</evidence>
<dbReference type="InterPro" id="IPR010978">
    <property type="entry name" value="tRNA-bd_arm"/>
</dbReference>
<dbReference type="AlphaFoldDB" id="A0A7D5GF95"/>
<dbReference type="Pfam" id="PF08889">
    <property type="entry name" value="WbqC"/>
    <property type="match status" value="2"/>
</dbReference>
<feature type="domain" description="Serine-tRNA synthetase type1 N-terminal" evidence="2">
    <location>
        <begin position="109"/>
        <end position="215"/>
    </location>
</feature>
<gene>
    <name evidence="3" type="ORF">HYG82_00415</name>
</gene>
<dbReference type="InterPro" id="IPR014985">
    <property type="entry name" value="WbqC"/>
</dbReference>
<dbReference type="SUPFAM" id="SSF46589">
    <property type="entry name" value="tRNA-binding arm"/>
    <property type="match status" value="1"/>
</dbReference>
<evidence type="ECO:0000259" key="2">
    <source>
        <dbReference type="Pfam" id="PF02403"/>
    </source>
</evidence>
<dbReference type="EMBL" id="CP058601">
    <property type="protein sequence ID" value="QLG47414.1"/>
    <property type="molecule type" value="Genomic_DNA"/>
</dbReference>
<dbReference type="GO" id="GO:0000166">
    <property type="term" value="F:nucleotide binding"/>
    <property type="evidence" value="ECO:0007669"/>
    <property type="project" value="InterPro"/>
</dbReference>
<dbReference type="RefSeq" id="WP_179259157.1">
    <property type="nucleotide sequence ID" value="NZ_CP058601.1"/>
</dbReference>
<keyword evidence="1" id="KW-0175">Coiled coil</keyword>
<sequence>MSETVAVYQPHYYPRLHYLARAQQADIFVIYDDVEFSRRSRHHRANIDYYDKEWLTIPIAHNGQNTLITDARIDMSVPWPARHLQTLVGKYGAEANDLAPFYRRLCLSVIDPETLRDNTDRIRKLTTDPDVGSLIDEWVRVDRTWRRRLEENEVAHLRAEKERLNERISERKQTNPDADIDDLLADASEIDDRLETATAACRDAKVERNRTLVELSESIGQNRDIDRLPLYELWNLDGVDPERWLSDVTLADITVPLVEELLERFGVTSTIVRSSELNLDHPGNPSDYLALLTDHFDGDAYLSGEVGYENYLEEKPFDERGIDVLIQDWTPSWEDGNVCALDVLYNTDNPGRYVRES</sequence>
<dbReference type="GeneID" id="56031708"/>